<gene>
    <name evidence="1" type="ORF">BpHYR1_001092</name>
</gene>
<dbReference type="EMBL" id="REGN01003352">
    <property type="protein sequence ID" value="RNA23103.1"/>
    <property type="molecule type" value="Genomic_DNA"/>
</dbReference>
<name>A0A3M7RHR3_BRAPC</name>
<comment type="caution">
    <text evidence="1">The sequence shown here is derived from an EMBL/GenBank/DDBJ whole genome shotgun (WGS) entry which is preliminary data.</text>
</comment>
<accession>A0A3M7RHR3</accession>
<proteinExistence type="predicted"/>
<dbReference type="Proteomes" id="UP000276133">
    <property type="component" value="Unassembled WGS sequence"/>
</dbReference>
<sequence>MTRPATGFDRITFDLKASVAYLPPISRKAELIKSSETMNEYKQNNRRTILSTIFRIKIQIFNFNEQCDAKIVINLKILYAILENFKSMINKKYLKKIQPKSATYYKTPFLYKVPQSMLRYVAFFCTAIRKIKTKQFQQHFTLYGGKEGNDFKSITLLLNVDNIEIEVLNKIRFLLINDNYLSNKKKPKNGSVYFLRRLAGFFITRFDALA</sequence>
<evidence type="ECO:0000313" key="1">
    <source>
        <dbReference type="EMBL" id="RNA23103.1"/>
    </source>
</evidence>
<evidence type="ECO:0000313" key="2">
    <source>
        <dbReference type="Proteomes" id="UP000276133"/>
    </source>
</evidence>
<keyword evidence="2" id="KW-1185">Reference proteome</keyword>
<organism evidence="1 2">
    <name type="scientific">Brachionus plicatilis</name>
    <name type="common">Marine rotifer</name>
    <name type="synonym">Brachionus muelleri</name>
    <dbReference type="NCBI Taxonomy" id="10195"/>
    <lineage>
        <taxon>Eukaryota</taxon>
        <taxon>Metazoa</taxon>
        <taxon>Spiralia</taxon>
        <taxon>Gnathifera</taxon>
        <taxon>Rotifera</taxon>
        <taxon>Eurotatoria</taxon>
        <taxon>Monogononta</taxon>
        <taxon>Pseudotrocha</taxon>
        <taxon>Ploima</taxon>
        <taxon>Brachionidae</taxon>
        <taxon>Brachionus</taxon>
    </lineage>
</organism>
<reference evidence="1 2" key="1">
    <citation type="journal article" date="2018" name="Sci. Rep.">
        <title>Genomic signatures of local adaptation to the degree of environmental predictability in rotifers.</title>
        <authorList>
            <person name="Franch-Gras L."/>
            <person name="Hahn C."/>
            <person name="Garcia-Roger E.M."/>
            <person name="Carmona M.J."/>
            <person name="Serra M."/>
            <person name="Gomez A."/>
        </authorList>
    </citation>
    <scope>NUCLEOTIDE SEQUENCE [LARGE SCALE GENOMIC DNA]</scope>
    <source>
        <strain evidence="1">HYR1</strain>
    </source>
</reference>
<dbReference type="AlphaFoldDB" id="A0A3M7RHR3"/>
<protein>
    <submittedName>
        <fullName evidence="1">Uncharacterized protein</fullName>
    </submittedName>
</protein>